<gene>
    <name evidence="2" type="ORF">TSOC_003360</name>
</gene>
<reference evidence="2 3" key="1">
    <citation type="journal article" date="2017" name="Mol. Biol. Evol.">
        <title>The 4-celled Tetrabaena socialis nuclear genome reveals the essential components for genetic control of cell number at the origin of multicellularity in the volvocine lineage.</title>
        <authorList>
            <person name="Featherston J."/>
            <person name="Arakaki Y."/>
            <person name="Hanschen E.R."/>
            <person name="Ferris P.J."/>
            <person name="Michod R.E."/>
            <person name="Olson B.J.S.C."/>
            <person name="Nozaki H."/>
            <person name="Durand P.M."/>
        </authorList>
    </citation>
    <scope>NUCLEOTIDE SEQUENCE [LARGE SCALE GENOMIC DNA]</scope>
    <source>
        <strain evidence="2 3">NIES-571</strain>
    </source>
</reference>
<accession>A0A2J8ABQ1</accession>
<proteinExistence type="predicted"/>
<evidence type="ECO:0000313" key="2">
    <source>
        <dbReference type="EMBL" id="PNH09954.1"/>
    </source>
</evidence>
<dbReference type="EMBL" id="PGGS01000072">
    <property type="protein sequence ID" value="PNH09954.1"/>
    <property type="molecule type" value="Genomic_DNA"/>
</dbReference>
<comment type="caution">
    <text evidence="2">The sequence shown here is derived from an EMBL/GenBank/DDBJ whole genome shotgun (WGS) entry which is preliminary data.</text>
</comment>
<keyword evidence="3" id="KW-1185">Reference proteome</keyword>
<dbReference type="Proteomes" id="UP000236333">
    <property type="component" value="Unassembled WGS sequence"/>
</dbReference>
<organism evidence="2 3">
    <name type="scientific">Tetrabaena socialis</name>
    <dbReference type="NCBI Taxonomy" id="47790"/>
    <lineage>
        <taxon>Eukaryota</taxon>
        <taxon>Viridiplantae</taxon>
        <taxon>Chlorophyta</taxon>
        <taxon>core chlorophytes</taxon>
        <taxon>Chlorophyceae</taxon>
        <taxon>CS clade</taxon>
        <taxon>Chlamydomonadales</taxon>
        <taxon>Tetrabaenaceae</taxon>
        <taxon>Tetrabaena</taxon>
    </lineage>
</organism>
<protein>
    <submittedName>
        <fullName evidence="2">Uncharacterized protein</fullName>
    </submittedName>
</protein>
<feature type="region of interest" description="Disordered" evidence="1">
    <location>
        <begin position="1"/>
        <end position="39"/>
    </location>
</feature>
<dbReference type="AlphaFoldDB" id="A0A2J8ABQ1"/>
<feature type="region of interest" description="Disordered" evidence="1">
    <location>
        <begin position="69"/>
        <end position="92"/>
    </location>
</feature>
<sequence>MATAAAEGVSLILPESGRKPGSAVSPPRLNIPKQQEQVPGIGDDCLFSPGVDTPGHRISHNPIEVLKQQQTNEQDDSPRVSPGCLSCLKPRT</sequence>
<dbReference type="OrthoDB" id="10321491at2759"/>
<name>A0A2J8ABQ1_9CHLO</name>
<evidence type="ECO:0000313" key="3">
    <source>
        <dbReference type="Proteomes" id="UP000236333"/>
    </source>
</evidence>
<evidence type="ECO:0000256" key="1">
    <source>
        <dbReference type="SAM" id="MobiDB-lite"/>
    </source>
</evidence>